<gene>
    <name evidence="1" type="ORF">OHJ16_09565</name>
</gene>
<sequence length="127" mass="13941">MSTWREDAIRAIGTADDFHIAPFHPDGVTTGTPTWIWSVIVEGRLFVRSYSGTSGRWYRAAIEQRAGIVKSGGRTYNVDFAPAPESWAGIIDDAYSKKYAGSPYLPMELSERVRAACVEVIPVSEAG</sequence>
<dbReference type="InterPro" id="IPR016888">
    <property type="entry name" value="UCP028498"/>
</dbReference>
<dbReference type="Pfam" id="PF10012">
    <property type="entry name" value="DUF2255"/>
    <property type="match status" value="1"/>
</dbReference>
<dbReference type="EMBL" id="JAPTMY010000019">
    <property type="protein sequence ID" value="MCZ0858287.1"/>
    <property type="molecule type" value="Genomic_DNA"/>
</dbReference>
<dbReference type="Proteomes" id="UP001072034">
    <property type="component" value="Unassembled WGS sequence"/>
</dbReference>
<dbReference type="RefSeq" id="WP_043560227.1">
    <property type="nucleotide sequence ID" value="NZ_CP124548.1"/>
</dbReference>
<proteinExistence type="predicted"/>
<keyword evidence="2" id="KW-1185">Reference proteome</keyword>
<accession>A0ABT4I965</accession>
<comment type="caution">
    <text evidence="1">The sequence shown here is derived from an EMBL/GenBank/DDBJ whole genome shotgun (WGS) entry which is preliminary data.</text>
</comment>
<organism evidence="1 2">
    <name type="scientific">Actinomyces israelii</name>
    <dbReference type="NCBI Taxonomy" id="1659"/>
    <lineage>
        <taxon>Bacteria</taxon>
        <taxon>Bacillati</taxon>
        <taxon>Actinomycetota</taxon>
        <taxon>Actinomycetes</taxon>
        <taxon>Actinomycetales</taxon>
        <taxon>Actinomycetaceae</taxon>
        <taxon>Actinomyces</taxon>
    </lineage>
</organism>
<protein>
    <submittedName>
        <fullName evidence="1">DUF2255 family protein</fullName>
    </submittedName>
</protein>
<evidence type="ECO:0000313" key="2">
    <source>
        <dbReference type="Proteomes" id="UP001072034"/>
    </source>
</evidence>
<evidence type="ECO:0000313" key="1">
    <source>
        <dbReference type="EMBL" id="MCZ0858287.1"/>
    </source>
</evidence>
<reference evidence="1" key="1">
    <citation type="submission" date="2022-10" db="EMBL/GenBank/DDBJ databases">
        <title>Genome sequence of Actinomyces israelii ATCC 10048.</title>
        <authorList>
            <person name="Watt R.M."/>
            <person name="Tong W.M."/>
        </authorList>
    </citation>
    <scope>NUCLEOTIDE SEQUENCE</scope>
    <source>
        <strain evidence="1">ATCC 10048</strain>
    </source>
</reference>
<name>A0ABT4I965_9ACTO</name>